<dbReference type="SUPFAM" id="SSF53822">
    <property type="entry name" value="Periplasmic binding protein-like I"/>
    <property type="match status" value="1"/>
</dbReference>
<protein>
    <submittedName>
        <fullName evidence="5">LacI family DNA-binding transcriptional regulator</fullName>
    </submittedName>
</protein>
<comment type="caution">
    <text evidence="5">The sequence shown here is derived from an EMBL/GenBank/DDBJ whole genome shotgun (WGS) entry which is preliminary data.</text>
</comment>
<accession>A0ABV7Z2E8</accession>
<evidence type="ECO:0000256" key="2">
    <source>
        <dbReference type="ARBA" id="ARBA00023125"/>
    </source>
</evidence>
<evidence type="ECO:0000256" key="1">
    <source>
        <dbReference type="ARBA" id="ARBA00023015"/>
    </source>
</evidence>
<dbReference type="InterPro" id="IPR028082">
    <property type="entry name" value="Peripla_BP_I"/>
</dbReference>
<evidence type="ECO:0000259" key="4">
    <source>
        <dbReference type="PROSITE" id="PS50932"/>
    </source>
</evidence>
<dbReference type="SUPFAM" id="SSF47413">
    <property type="entry name" value="lambda repressor-like DNA-binding domains"/>
    <property type="match status" value="1"/>
</dbReference>
<dbReference type="Pfam" id="PF13377">
    <property type="entry name" value="Peripla_BP_3"/>
    <property type="match status" value="1"/>
</dbReference>
<dbReference type="CDD" id="cd01392">
    <property type="entry name" value="HTH_LacI"/>
    <property type="match status" value="1"/>
</dbReference>
<dbReference type="PROSITE" id="PS50932">
    <property type="entry name" value="HTH_LACI_2"/>
    <property type="match status" value="1"/>
</dbReference>
<evidence type="ECO:0000313" key="5">
    <source>
        <dbReference type="EMBL" id="MFC3831612.1"/>
    </source>
</evidence>
<dbReference type="Proteomes" id="UP001595803">
    <property type="component" value="Unassembled WGS sequence"/>
</dbReference>
<keyword evidence="6" id="KW-1185">Reference proteome</keyword>
<dbReference type="PANTHER" id="PTHR30146:SF109">
    <property type="entry name" value="HTH-TYPE TRANSCRIPTIONAL REGULATOR GALS"/>
    <property type="match status" value="1"/>
</dbReference>
<keyword evidence="2 5" id="KW-0238">DNA-binding</keyword>
<reference evidence="6" key="1">
    <citation type="journal article" date="2019" name="Int. J. Syst. Evol. Microbiol.">
        <title>The Global Catalogue of Microorganisms (GCM) 10K type strain sequencing project: providing services to taxonomists for standard genome sequencing and annotation.</title>
        <authorList>
            <consortium name="The Broad Institute Genomics Platform"/>
            <consortium name="The Broad Institute Genome Sequencing Center for Infectious Disease"/>
            <person name="Wu L."/>
            <person name="Ma J."/>
        </authorList>
    </citation>
    <scope>NUCLEOTIDE SEQUENCE [LARGE SCALE GENOMIC DNA]</scope>
    <source>
        <strain evidence="6">CCTCC AB 2017081</strain>
    </source>
</reference>
<keyword evidence="3" id="KW-0804">Transcription</keyword>
<organism evidence="5 6">
    <name type="scientific">Deinococcus rufus</name>
    <dbReference type="NCBI Taxonomy" id="2136097"/>
    <lineage>
        <taxon>Bacteria</taxon>
        <taxon>Thermotogati</taxon>
        <taxon>Deinococcota</taxon>
        <taxon>Deinococci</taxon>
        <taxon>Deinococcales</taxon>
        <taxon>Deinococcaceae</taxon>
        <taxon>Deinococcus</taxon>
    </lineage>
</organism>
<sequence>MARVRVAQPSKPATIKDVARVAGVSFSTVSRVVNNSKPVDEPTRLRVLEAIDHLRYVPNTLARGLQTRQSRCLGIMLPEIGSSGAAQIVKGAEDRARQAGFTLLLMTTAADDRREVECLSTMRQQQIDGVIWVAASYTALHDQWLGHHAMPAVVIAQDFSTHGLPSVVVDNERAAFDATRHLIEQGHTRIAMITADLADHAVGQARRRGFELALSAHQLTLDPALVTSGDVSSHDSGYAAMERLLPLAPSAVLAASDILAIGAMQAILERGLSIPGDLSVMGFDDLDIAAHPALRLSTVALDFSELGQIAARTLIHSLSGEGSVPLVQTLPHRLVLRDTVRHL</sequence>
<dbReference type="Pfam" id="PF00356">
    <property type="entry name" value="LacI"/>
    <property type="match status" value="1"/>
</dbReference>
<dbReference type="InterPro" id="IPR010982">
    <property type="entry name" value="Lambda_DNA-bd_dom_sf"/>
</dbReference>
<dbReference type="PROSITE" id="PS00356">
    <property type="entry name" value="HTH_LACI_1"/>
    <property type="match status" value="1"/>
</dbReference>
<dbReference type="RefSeq" id="WP_322473712.1">
    <property type="nucleotide sequence ID" value="NZ_JBHRZG010000002.1"/>
</dbReference>
<dbReference type="InterPro" id="IPR000843">
    <property type="entry name" value="HTH_LacI"/>
</dbReference>
<keyword evidence="1" id="KW-0805">Transcription regulation</keyword>
<dbReference type="InterPro" id="IPR046335">
    <property type="entry name" value="LacI/GalR-like_sensor"/>
</dbReference>
<dbReference type="SMART" id="SM00354">
    <property type="entry name" value="HTH_LACI"/>
    <property type="match status" value="1"/>
</dbReference>
<proteinExistence type="predicted"/>
<feature type="domain" description="HTH lacI-type" evidence="4">
    <location>
        <begin position="13"/>
        <end position="67"/>
    </location>
</feature>
<evidence type="ECO:0000313" key="6">
    <source>
        <dbReference type="Proteomes" id="UP001595803"/>
    </source>
</evidence>
<gene>
    <name evidence="5" type="ORF">ACFOSB_01900</name>
</gene>
<dbReference type="GO" id="GO:0003677">
    <property type="term" value="F:DNA binding"/>
    <property type="evidence" value="ECO:0007669"/>
    <property type="project" value="UniProtKB-KW"/>
</dbReference>
<dbReference type="EMBL" id="JBHRZG010000002">
    <property type="protein sequence ID" value="MFC3831612.1"/>
    <property type="molecule type" value="Genomic_DNA"/>
</dbReference>
<name>A0ABV7Z2E8_9DEIO</name>
<evidence type="ECO:0000256" key="3">
    <source>
        <dbReference type="ARBA" id="ARBA00023163"/>
    </source>
</evidence>
<dbReference type="PANTHER" id="PTHR30146">
    <property type="entry name" value="LACI-RELATED TRANSCRIPTIONAL REPRESSOR"/>
    <property type="match status" value="1"/>
</dbReference>
<dbReference type="Gene3D" id="1.10.260.40">
    <property type="entry name" value="lambda repressor-like DNA-binding domains"/>
    <property type="match status" value="1"/>
</dbReference>
<dbReference type="PRINTS" id="PR00036">
    <property type="entry name" value="HTHLACI"/>
</dbReference>
<dbReference type="Gene3D" id="3.40.50.2300">
    <property type="match status" value="2"/>
</dbReference>